<gene>
    <name evidence="1" type="ORF">SDC9_148835</name>
</gene>
<reference evidence="1" key="1">
    <citation type="submission" date="2019-08" db="EMBL/GenBank/DDBJ databases">
        <authorList>
            <person name="Kucharzyk K."/>
            <person name="Murdoch R.W."/>
            <person name="Higgins S."/>
            <person name="Loffler F."/>
        </authorList>
    </citation>
    <scope>NUCLEOTIDE SEQUENCE</scope>
</reference>
<evidence type="ECO:0000313" key="1">
    <source>
        <dbReference type="EMBL" id="MPN01625.1"/>
    </source>
</evidence>
<organism evidence="1">
    <name type="scientific">bioreactor metagenome</name>
    <dbReference type="NCBI Taxonomy" id="1076179"/>
    <lineage>
        <taxon>unclassified sequences</taxon>
        <taxon>metagenomes</taxon>
        <taxon>ecological metagenomes</taxon>
    </lineage>
</organism>
<comment type="caution">
    <text evidence="1">The sequence shown here is derived from an EMBL/GenBank/DDBJ whole genome shotgun (WGS) entry which is preliminary data.</text>
</comment>
<dbReference type="AlphaFoldDB" id="A0A645EHZ3"/>
<dbReference type="EMBL" id="VSSQ01047618">
    <property type="protein sequence ID" value="MPN01625.1"/>
    <property type="molecule type" value="Genomic_DNA"/>
</dbReference>
<accession>A0A645EHZ3</accession>
<proteinExistence type="predicted"/>
<sequence length="220" mass="25524">MDGSPVTENDCIPIGIINFLDRLESQYAVTEYVDTRKKAYDWIINNPLKTYNWSGQFEDIAPVEPYKNLSKDEASAFAIYLFQNINQKKEFLSVANDLLRFCEDQFIIWESPMPQKQYNVDEWITPCVLEQYACYEPINASVANMMEAYLAGYKATKNEVYKAKMIELANAVTVAQHASTGRYPTYWQLNERQKKESGYIDWLNCTSYCVKIMLQISDSQ</sequence>
<name>A0A645EHZ3_9ZZZZ</name>
<protein>
    <submittedName>
        <fullName evidence="1">Uncharacterized protein</fullName>
    </submittedName>
</protein>